<reference evidence="1 2" key="1">
    <citation type="journal article" date="2022" name="Allergy">
        <title>Genome assembly and annotation of Periplaneta americana reveal a comprehensive cockroach allergen profile.</title>
        <authorList>
            <person name="Wang L."/>
            <person name="Xiong Q."/>
            <person name="Saelim N."/>
            <person name="Wang L."/>
            <person name="Nong W."/>
            <person name="Wan A.T."/>
            <person name="Shi M."/>
            <person name="Liu X."/>
            <person name="Cao Q."/>
            <person name="Hui J.H.L."/>
            <person name="Sookrung N."/>
            <person name="Leung T.F."/>
            <person name="Tungtrongchitr A."/>
            <person name="Tsui S.K.W."/>
        </authorList>
    </citation>
    <scope>NUCLEOTIDE SEQUENCE [LARGE SCALE GENOMIC DNA]</scope>
    <source>
        <strain evidence="1">PWHHKU_190912</strain>
    </source>
</reference>
<proteinExistence type="predicted"/>
<evidence type="ECO:0000313" key="2">
    <source>
        <dbReference type="Proteomes" id="UP001148838"/>
    </source>
</evidence>
<gene>
    <name evidence="1" type="ORF">ANN_18811</name>
</gene>
<sequence length="88" mass="10000">MAGLCEGENEPAGSLKVICKWIVVPYTATPLPMHMYSAQPRLPNIISLFMIRMSKYSRFLILLTGREFDRGSVAVHTFVSNLKWLVKE</sequence>
<comment type="caution">
    <text evidence="1">The sequence shown here is derived from an EMBL/GenBank/DDBJ whole genome shotgun (WGS) entry which is preliminary data.</text>
</comment>
<accession>A0ABQ8SPT6</accession>
<dbReference type="Proteomes" id="UP001148838">
    <property type="component" value="Unassembled WGS sequence"/>
</dbReference>
<name>A0ABQ8SPT6_PERAM</name>
<dbReference type="EMBL" id="JAJSOF020000023">
    <property type="protein sequence ID" value="KAJ4436181.1"/>
    <property type="molecule type" value="Genomic_DNA"/>
</dbReference>
<keyword evidence="2" id="KW-1185">Reference proteome</keyword>
<evidence type="ECO:0000313" key="1">
    <source>
        <dbReference type="EMBL" id="KAJ4436181.1"/>
    </source>
</evidence>
<organism evidence="1 2">
    <name type="scientific">Periplaneta americana</name>
    <name type="common">American cockroach</name>
    <name type="synonym">Blatta americana</name>
    <dbReference type="NCBI Taxonomy" id="6978"/>
    <lineage>
        <taxon>Eukaryota</taxon>
        <taxon>Metazoa</taxon>
        <taxon>Ecdysozoa</taxon>
        <taxon>Arthropoda</taxon>
        <taxon>Hexapoda</taxon>
        <taxon>Insecta</taxon>
        <taxon>Pterygota</taxon>
        <taxon>Neoptera</taxon>
        <taxon>Polyneoptera</taxon>
        <taxon>Dictyoptera</taxon>
        <taxon>Blattodea</taxon>
        <taxon>Blattoidea</taxon>
        <taxon>Blattidae</taxon>
        <taxon>Blattinae</taxon>
        <taxon>Periplaneta</taxon>
    </lineage>
</organism>
<protein>
    <submittedName>
        <fullName evidence="1">Uncharacterized protein</fullName>
    </submittedName>
</protein>